<evidence type="ECO:0000256" key="1">
    <source>
        <dbReference type="ARBA" id="ARBA00005196"/>
    </source>
</evidence>
<protein>
    <recommendedName>
        <fullName evidence="3 8">Diaminopimelate epimerase</fullName>
        <shortName evidence="8">DAP epimerase</shortName>
        <ecNumber evidence="3 8">5.1.1.7</ecNumber>
    </recommendedName>
    <alternativeName>
        <fullName evidence="8">PLP-independent amino acid racemase</fullName>
    </alternativeName>
</protein>
<dbReference type="EC" id="5.1.1.7" evidence="3 8"/>
<feature type="active site" description="Proton donor" evidence="8">
    <location>
        <position position="98"/>
    </location>
</feature>
<dbReference type="EMBL" id="PISP01000001">
    <property type="protein sequence ID" value="PKD44362.1"/>
    <property type="molecule type" value="Genomic_DNA"/>
</dbReference>
<comment type="caution">
    <text evidence="8">Lacks conserved residue(s) required for the propagation of feature annotation.</text>
</comment>
<feature type="site" description="Could be important to modulate the pK values of the two catalytic cysteine residues" evidence="8">
    <location>
        <position position="218"/>
    </location>
</feature>
<dbReference type="InterPro" id="IPR018510">
    <property type="entry name" value="DAP_epimerase_AS"/>
</dbReference>
<keyword evidence="5 8" id="KW-0457">Lysine biosynthesis</keyword>
<feature type="binding site" evidence="8">
    <location>
        <position position="200"/>
    </location>
    <ligand>
        <name>substrate</name>
    </ligand>
</feature>
<dbReference type="SUPFAM" id="SSF54506">
    <property type="entry name" value="Diaminopimelate epimerase-like"/>
    <property type="match status" value="2"/>
</dbReference>
<evidence type="ECO:0000256" key="9">
    <source>
        <dbReference type="PROSITE-ProRule" id="PRU10125"/>
    </source>
</evidence>
<comment type="catalytic activity">
    <reaction evidence="7 8">
        <text>(2S,6S)-2,6-diaminopimelate = meso-2,6-diaminopimelate</text>
        <dbReference type="Rhea" id="RHEA:15393"/>
        <dbReference type="ChEBI" id="CHEBI:57609"/>
        <dbReference type="ChEBI" id="CHEBI:57791"/>
        <dbReference type="EC" id="5.1.1.7"/>
    </reaction>
</comment>
<proteinExistence type="inferred from homology"/>
<evidence type="ECO:0000256" key="3">
    <source>
        <dbReference type="ARBA" id="ARBA00013080"/>
    </source>
</evidence>
<gene>
    <name evidence="8 10" type="primary">dapF</name>
    <name evidence="10" type="ORF">CWD77_02520</name>
</gene>
<dbReference type="NCBIfam" id="TIGR00652">
    <property type="entry name" value="DapF"/>
    <property type="match status" value="1"/>
</dbReference>
<dbReference type="GO" id="GO:0005829">
    <property type="term" value="C:cytosol"/>
    <property type="evidence" value="ECO:0007669"/>
    <property type="project" value="TreeGrafter"/>
</dbReference>
<keyword evidence="11" id="KW-1185">Reference proteome</keyword>
<evidence type="ECO:0000256" key="7">
    <source>
        <dbReference type="ARBA" id="ARBA00051712"/>
    </source>
</evidence>
<feature type="site" description="Could be important to modulate the pK values of the two catalytic cysteine residues" evidence="8">
    <location>
        <position position="165"/>
    </location>
</feature>
<dbReference type="PROSITE" id="PS01326">
    <property type="entry name" value="DAP_EPIMERASE"/>
    <property type="match status" value="1"/>
</dbReference>
<evidence type="ECO:0000256" key="8">
    <source>
        <dbReference type="HAMAP-Rule" id="MF_00197"/>
    </source>
</evidence>
<keyword evidence="6 8" id="KW-0413">Isomerase</keyword>
<dbReference type="AlphaFoldDB" id="A0A2N0VJI7"/>
<dbReference type="Proteomes" id="UP000233398">
    <property type="component" value="Unassembled WGS sequence"/>
</dbReference>
<evidence type="ECO:0000256" key="5">
    <source>
        <dbReference type="ARBA" id="ARBA00023154"/>
    </source>
</evidence>
<comment type="subunit">
    <text evidence="8">Homodimer.</text>
</comment>
<dbReference type="InterPro" id="IPR001653">
    <property type="entry name" value="DAP_epimerase_DapF"/>
</dbReference>
<evidence type="ECO:0000313" key="10">
    <source>
        <dbReference type="EMBL" id="PKD44362.1"/>
    </source>
</evidence>
<sequence length="293" mass="33067">MKMRHGNIYLHLLKDNRLMNNNTLPFIKMQGAGNDFVLFDNRSMKIEDEELSKIAPVLCDRKFGIGSDGLIALCYDITKKADLVMVYKNPDGSDAGMCGNGARCFAAYAVTLGSPKQFSFRVHDKIYRANVEQENVTISFPLETEVKEENVGSESVLNVYTNTEHIVCPVQKDLLEDEKQLITDGRYLRYHNHYQPKGTNVNFIAGVDSDELCLQTYERGVENLTLACGTGAISSALAWHHLQQNGDGKYTYKVKVRGGTLMVHFQFNESDKKYSEIKLEGPATFVFEGEYYL</sequence>
<dbReference type="PANTHER" id="PTHR31689:SF0">
    <property type="entry name" value="DIAMINOPIMELATE EPIMERASE"/>
    <property type="match status" value="1"/>
</dbReference>
<evidence type="ECO:0000256" key="6">
    <source>
        <dbReference type="ARBA" id="ARBA00023235"/>
    </source>
</evidence>
<evidence type="ECO:0000313" key="11">
    <source>
        <dbReference type="Proteomes" id="UP000233398"/>
    </source>
</evidence>
<dbReference type="Pfam" id="PF01678">
    <property type="entry name" value="DAP_epimerase"/>
    <property type="match status" value="2"/>
</dbReference>
<dbReference type="GO" id="GO:0009089">
    <property type="term" value="P:lysine biosynthetic process via diaminopimelate"/>
    <property type="evidence" value="ECO:0007669"/>
    <property type="project" value="UniProtKB-UniRule"/>
</dbReference>
<feature type="binding site" evidence="8">
    <location>
        <position position="89"/>
    </location>
    <ligand>
        <name>substrate</name>
    </ligand>
</feature>
<comment type="similarity">
    <text evidence="2 8">Belongs to the diaminopimelate epimerase family.</text>
</comment>
<feature type="binding site" evidence="8">
    <location>
        <position position="34"/>
    </location>
    <ligand>
        <name>substrate</name>
    </ligand>
</feature>
<dbReference type="Gene3D" id="3.10.310.10">
    <property type="entry name" value="Diaminopimelate Epimerase, Chain A, domain 1"/>
    <property type="match status" value="2"/>
</dbReference>
<dbReference type="OrthoDB" id="9805408at2"/>
<dbReference type="HAMAP" id="MF_00197">
    <property type="entry name" value="DAP_epimerase"/>
    <property type="match status" value="1"/>
</dbReference>
<comment type="subcellular location">
    <subcellularLocation>
        <location evidence="8">Cytoplasm</location>
    </subcellularLocation>
</comment>
<feature type="binding site" evidence="8">
    <location>
        <begin position="229"/>
        <end position="230"/>
    </location>
    <ligand>
        <name>substrate</name>
    </ligand>
</feature>
<feature type="binding site" evidence="8">
    <location>
        <begin position="218"/>
        <end position="219"/>
    </location>
    <ligand>
        <name>substrate</name>
    </ligand>
</feature>
<feature type="binding site" evidence="8">
    <location>
        <begin position="99"/>
        <end position="100"/>
    </location>
    <ligand>
        <name>substrate</name>
    </ligand>
</feature>
<reference evidence="10 11" key="1">
    <citation type="submission" date="2017-11" db="EMBL/GenBank/DDBJ databases">
        <title>Rhodohalobacter 15182 sp. nov., isolated from a salt lake.</title>
        <authorList>
            <person name="Han S."/>
        </authorList>
    </citation>
    <scope>NUCLEOTIDE SEQUENCE [LARGE SCALE GENOMIC DNA]</scope>
    <source>
        <strain evidence="10 11">15182</strain>
    </source>
</reference>
<dbReference type="GO" id="GO:0008837">
    <property type="term" value="F:diaminopimelate epimerase activity"/>
    <property type="evidence" value="ECO:0007669"/>
    <property type="project" value="UniProtKB-UniRule"/>
</dbReference>
<dbReference type="UniPathway" id="UPA00034">
    <property type="reaction ID" value="UER00025"/>
</dbReference>
<name>A0A2N0VJI7_9BACT</name>
<accession>A0A2N0VJI7</accession>
<keyword evidence="8" id="KW-0963">Cytoplasm</keyword>
<organism evidence="10 11">
    <name type="scientific">Rhodohalobacter barkolensis</name>
    <dbReference type="NCBI Taxonomy" id="2053187"/>
    <lineage>
        <taxon>Bacteria</taxon>
        <taxon>Pseudomonadati</taxon>
        <taxon>Balneolota</taxon>
        <taxon>Balneolia</taxon>
        <taxon>Balneolales</taxon>
        <taxon>Balneolaceae</taxon>
        <taxon>Rhodohalobacter</taxon>
    </lineage>
</organism>
<keyword evidence="4 8" id="KW-0028">Amino-acid biosynthesis</keyword>
<comment type="pathway">
    <text evidence="1 8">Amino-acid biosynthesis; L-lysine biosynthesis via DAP pathway; DL-2,6-diaminopimelate from LL-2,6-diaminopimelate: step 1/1.</text>
</comment>
<dbReference type="PANTHER" id="PTHR31689">
    <property type="entry name" value="DIAMINOPIMELATE EPIMERASE, CHLOROPLASTIC"/>
    <property type="match status" value="1"/>
</dbReference>
<comment type="function">
    <text evidence="8">Catalyzes the stereoinversion of LL-2,6-diaminopimelate (L,L-DAP) to meso-diaminopimelate (meso-DAP), a precursor of L-lysine and an essential component of the bacterial peptidoglycan.</text>
</comment>
<feature type="active site" description="Proton acceptor" evidence="8">
    <location>
        <position position="228"/>
    </location>
</feature>
<evidence type="ECO:0000256" key="4">
    <source>
        <dbReference type="ARBA" id="ARBA00022605"/>
    </source>
</evidence>
<evidence type="ECO:0000256" key="2">
    <source>
        <dbReference type="ARBA" id="ARBA00010219"/>
    </source>
</evidence>
<comment type="caution">
    <text evidence="10">The sequence shown here is derived from an EMBL/GenBank/DDBJ whole genome shotgun (WGS) entry which is preliminary data.</text>
</comment>
<feature type="active site" evidence="9">
    <location>
        <position position="98"/>
    </location>
</feature>